<reference evidence="5 6" key="1">
    <citation type="journal article" date="2011" name="Stand. Genomic Sci.">
        <title>Complete genome sequence of the gliding freshwater bacterium Fluviicola taffensis type strain (RW262).</title>
        <authorList>
            <person name="Woyke T."/>
            <person name="Chertkov O."/>
            <person name="Lapidus A."/>
            <person name="Nolan M."/>
            <person name="Lucas S."/>
            <person name="Del Rio T.G."/>
            <person name="Tice H."/>
            <person name="Cheng J.F."/>
            <person name="Tapia R."/>
            <person name="Han C."/>
            <person name="Goodwin L."/>
            <person name="Pitluck S."/>
            <person name="Liolios K."/>
            <person name="Pagani I."/>
            <person name="Ivanova N."/>
            <person name="Huntemann M."/>
            <person name="Mavromatis K."/>
            <person name="Mikhailova N."/>
            <person name="Pati A."/>
            <person name="Chen A."/>
            <person name="Palaniappan K."/>
            <person name="Land M."/>
            <person name="Hauser L."/>
            <person name="Brambilla E.M."/>
            <person name="Rohde M."/>
            <person name="Mwirichia R."/>
            <person name="Sikorski J."/>
            <person name="Tindall B.J."/>
            <person name="Goker M."/>
            <person name="Bristow J."/>
            <person name="Eisen J.A."/>
            <person name="Markowitz V."/>
            <person name="Hugenholtz P."/>
            <person name="Klenk H.P."/>
            <person name="Kyrpides N.C."/>
        </authorList>
    </citation>
    <scope>NUCLEOTIDE SEQUENCE [LARGE SCALE GENOMIC DNA]</scope>
    <source>
        <strain evidence="6">DSM 16823 / RW262 / RW262</strain>
    </source>
</reference>
<evidence type="ECO:0000313" key="5">
    <source>
        <dbReference type="EMBL" id="AEA45062.1"/>
    </source>
</evidence>
<dbReference type="Proteomes" id="UP000007463">
    <property type="component" value="Chromosome"/>
</dbReference>
<dbReference type="OrthoDB" id="952277at2"/>
<protein>
    <submittedName>
        <fullName evidence="5">Transcriptional regulator, AraC family</fullName>
    </submittedName>
</protein>
<keyword evidence="6" id="KW-1185">Reference proteome</keyword>
<dbReference type="PROSITE" id="PS01124">
    <property type="entry name" value="HTH_ARAC_FAMILY_2"/>
    <property type="match status" value="1"/>
</dbReference>
<dbReference type="STRING" id="755732.Fluta_3087"/>
<dbReference type="HOGENOM" id="CLU_121830_0_0_10"/>
<dbReference type="Pfam" id="PF12833">
    <property type="entry name" value="HTH_18"/>
    <property type="match status" value="1"/>
</dbReference>
<name>F2IK03_FLUTR</name>
<dbReference type="InterPro" id="IPR009057">
    <property type="entry name" value="Homeodomain-like_sf"/>
</dbReference>
<keyword evidence="1" id="KW-0805">Transcription regulation</keyword>
<dbReference type="PROSITE" id="PS00041">
    <property type="entry name" value="HTH_ARAC_FAMILY_1"/>
    <property type="match status" value="1"/>
</dbReference>
<organism evidence="5 6">
    <name type="scientific">Fluviicola taffensis (strain DSM 16823 / NCIMB 13979 / RW262)</name>
    <dbReference type="NCBI Taxonomy" id="755732"/>
    <lineage>
        <taxon>Bacteria</taxon>
        <taxon>Pseudomonadati</taxon>
        <taxon>Bacteroidota</taxon>
        <taxon>Flavobacteriia</taxon>
        <taxon>Flavobacteriales</taxon>
        <taxon>Crocinitomicaceae</taxon>
        <taxon>Fluviicola</taxon>
    </lineage>
</organism>
<dbReference type="RefSeq" id="WP_013687829.1">
    <property type="nucleotide sequence ID" value="NC_015321.1"/>
</dbReference>
<dbReference type="AlphaFoldDB" id="F2IK03"/>
<dbReference type="InterPro" id="IPR018060">
    <property type="entry name" value="HTH_AraC"/>
</dbReference>
<dbReference type="InterPro" id="IPR020449">
    <property type="entry name" value="Tscrpt_reg_AraC-type_HTH"/>
</dbReference>
<accession>F2IK03</accession>
<keyword evidence="2" id="KW-0238">DNA-binding</keyword>
<reference evidence="6" key="2">
    <citation type="submission" date="2011-02" db="EMBL/GenBank/DDBJ databases">
        <title>The complete genome of Fluviicola taffensis DSM 16823.</title>
        <authorList>
            <consortium name="US DOE Joint Genome Institute (JGI-PGF)"/>
            <person name="Lucas S."/>
            <person name="Copeland A."/>
            <person name="Lapidus A."/>
            <person name="Bruce D."/>
            <person name="Goodwin L."/>
            <person name="Pitluck S."/>
            <person name="Kyrpides N."/>
            <person name="Mavromatis K."/>
            <person name="Ivanova N."/>
            <person name="Mikhailova N."/>
            <person name="Pagani I."/>
            <person name="Chertkov O."/>
            <person name="Detter J.C."/>
            <person name="Han C."/>
            <person name="Tapia R."/>
            <person name="Land M."/>
            <person name="Hauser L."/>
            <person name="Markowitz V."/>
            <person name="Cheng J.-F."/>
            <person name="Hugenholtz P."/>
            <person name="Woyke T."/>
            <person name="Wu D."/>
            <person name="Tindall B."/>
            <person name="Pomrenke H.G."/>
            <person name="Brambilla E."/>
            <person name="Klenk H.-P."/>
            <person name="Eisen J.A."/>
        </authorList>
    </citation>
    <scope>NUCLEOTIDE SEQUENCE [LARGE SCALE GENOMIC DNA]</scope>
    <source>
        <strain evidence="6">DSM 16823 / RW262 / RW262</strain>
    </source>
</reference>
<dbReference type="PRINTS" id="PR00032">
    <property type="entry name" value="HTHARAC"/>
</dbReference>
<dbReference type="PANTHER" id="PTHR43280">
    <property type="entry name" value="ARAC-FAMILY TRANSCRIPTIONAL REGULATOR"/>
    <property type="match status" value="1"/>
</dbReference>
<evidence type="ECO:0000256" key="3">
    <source>
        <dbReference type="ARBA" id="ARBA00023163"/>
    </source>
</evidence>
<dbReference type="PANTHER" id="PTHR43280:SF28">
    <property type="entry name" value="HTH-TYPE TRANSCRIPTIONAL ACTIVATOR RHAS"/>
    <property type="match status" value="1"/>
</dbReference>
<feature type="domain" description="HTH araC/xylS-type" evidence="4">
    <location>
        <begin position="94"/>
        <end position="175"/>
    </location>
</feature>
<dbReference type="GO" id="GO:0043565">
    <property type="term" value="F:sequence-specific DNA binding"/>
    <property type="evidence" value="ECO:0007669"/>
    <property type="project" value="InterPro"/>
</dbReference>
<dbReference type="EMBL" id="CP002542">
    <property type="protein sequence ID" value="AEA45062.1"/>
    <property type="molecule type" value="Genomic_DNA"/>
</dbReference>
<dbReference type="eggNOG" id="COG2207">
    <property type="taxonomic scope" value="Bacteria"/>
</dbReference>
<dbReference type="GO" id="GO:0003700">
    <property type="term" value="F:DNA-binding transcription factor activity"/>
    <property type="evidence" value="ECO:0007669"/>
    <property type="project" value="InterPro"/>
</dbReference>
<dbReference type="Gene3D" id="1.10.10.60">
    <property type="entry name" value="Homeodomain-like"/>
    <property type="match status" value="2"/>
</dbReference>
<dbReference type="KEGG" id="fte:Fluta_3087"/>
<evidence type="ECO:0000313" key="6">
    <source>
        <dbReference type="Proteomes" id="UP000007463"/>
    </source>
</evidence>
<sequence>MKLFIKYMVSQRCKIFVKEELVKLGLRTTKIDLGVVEIRESLSDETRETLRVNLLNSGLELLEDKTSILIERIKNVVIEMVHYLEEIPGMNYSEYISDKLQSNYTYLSNTFSKEQGITLQDYIIRNKIERAKELMLYDELNLTEISYKLNYSSVAHFSNQFKKITGFTPSSYKQLEYKRSALESI</sequence>
<evidence type="ECO:0000256" key="1">
    <source>
        <dbReference type="ARBA" id="ARBA00023015"/>
    </source>
</evidence>
<evidence type="ECO:0000259" key="4">
    <source>
        <dbReference type="PROSITE" id="PS01124"/>
    </source>
</evidence>
<keyword evidence="3" id="KW-0804">Transcription</keyword>
<dbReference type="InterPro" id="IPR018062">
    <property type="entry name" value="HTH_AraC-typ_CS"/>
</dbReference>
<dbReference type="SUPFAM" id="SSF46689">
    <property type="entry name" value="Homeodomain-like"/>
    <property type="match status" value="1"/>
</dbReference>
<evidence type="ECO:0000256" key="2">
    <source>
        <dbReference type="ARBA" id="ARBA00023125"/>
    </source>
</evidence>
<proteinExistence type="predicted"/>
<gene>
    <name evidence="5" type="ordered locus">Fluta_3087</name>
</gene>
<dbReference type="SMART" id="SM00342">
    <property type="entry name" value="HTH_ARAC"/>
    <property type="match status" value="1"/>
</dbReference>